<dbReference type="Proteomes" id="UP001054889">
    <property type="component" value="Unassembled WGS sequence"/>
</dbReference>
<evidence type="ECO:0000313" key="1">
    <source>
        <dbReference type="EMBL" id="GJM99123.1"/>
    </source>
</evidence>
<keyword evidence="2" id="KW-1185">Reference proteome</keyword>
<proteinExistence type="predicted"/>
<dbReference type="Gene3D" id="1.10.8.430">
    <property type="entry name" value="Helical domain of apoptotic protease-activating factors"/>
    <property type="match status" value="1"/>
</dbReference>
<reference evidence="1" key="2">
    <citation type="submission" date="2021-12" db="EMBL/GenBank/DDBJ databases">
        <title>Resequencing data analysis of finger millet.</title>
        <authorList>
            <person name="Hatakeyama M."/>
            <person name="Aluri S."/>
            <person name="Balachadran M.T."/>
            <person name="Sivarajan S.R."/>
            <person name="Poveda L."/>
            <person name="Shimizu-Inatsugi R."/>
            <person name="Schlapbach R."/>
            <person name="Sreeman S.M."/>
            <person name="Shimizu K.K."/>
        </authorList>
    </citation>
    <scope>NUCLEOTIDE SEQUENCE</scope>
</reference>
<dbReference type="SUPFAM" id="SSF52540">
    <property type="entry name" value="P-loop containing nucleoside triphosphate hydrolases"/>
    <property type="match status" value="1"/>
</dbReference>
<dbReference type="AlphaFoldDB" id="A0AAV5CLC3"/>
<comment type="caution">
    <text evidence="1">The sequence shown here is derived from an EMBL/GenBank/DDBJ whole genome shotgun (WGS) entry which is preliminary data.</text>
</comment>
<dbReference type="InterPro" id="IPR044974">
    <property type="entry name" value="Disease_R_plants"/>
</dbReference>
<sequence>MWSCSNEDEWERFLIPFKKGQTKGNVILVTTRIPQLAQMVKTTGQYIDLKGLDPENFTKLFFAWVFGDEQPQNHHSGLLDIGNQIKEKLKGSPLAAKTVGRLLRSYIDLGHWTRVLESKEWEFQNGENDIMPALKLSFDYLPFQLQQCFIYCGCFLKITNLVKKS</sequence>
<dbReference type="InterPro" id="IPR042197">
    <property type="entry name" value="Apaf_helical"/>
</dbReference>
<gene>
    <name evidence="1" type="primary">ga16194</name>
    <name evidence="1" type="ORF">PR202_ga16194</name>
</gene>
<evidence type="ECO:0000313" key="2">
    <source>
        <dbReference type="Proteomes" id="UP001054889"/>
    </source>
</evidence>
<name>A0AAV5CLC3_ELECO</name>
<evidence type="ECO:0008006" key="3">
    <source>
        <dbReference type="Google" id="ProtNLM"/>
    </source>
</evidence>
<protein>
    <recommendedName>
        <fullName evidence="3">NB-ARC domain-containing protein</fullName>
    </recommendedName>
</protein>
<dbReference type="GO" id="GO:0098542">
    <property type="term" value="P:defense response to other organism"/>
    <property type="evidence" value="ECO:0007669"/>
    <property type="project" value="TreeGrafter"/>
</dbReference>
<reference evidence="1" key="1">
    <citation type="journal article" date="2018" name="DNA Res.">
        <title>Multiple hybrid de novo genome assembly of finger millet, an orphan allotetraploid crop.</title>
        <authorList>
            <person name="Hatakeyama M."/>
            <person name="Aluri S."/>
            <person name="Balachadran M.T."/>
            <person name="Sivarajan S.R."/>
            <person name="Patrignani A."/>
            <person name="Gruter S."/>
            <person name="Poveda L."/>
            <person name="Shimizu-Inatsugi R."/>
            <person name="Baeten J."/>
            <person name="Francoijs K.J."/>
            <person name="Nataraja K.N."/>
            <person name="Reddy Y.A.N."/>
            <person name="Phadnis S."/>
            <person name="Ravikumar R.L."/>
            <person name="Schlapbach R."/>
            <person name="Sreeman S.M."/>
            <person name="Shimizu K.K."/>
        </authorList>
    </citation>
    <scope>NUCLEOTIDE SEQUENCE</scope>
</reference>
<dbReference type="PANTHER" id="PTHR23155:SF988">
    <property type="entry name" value="OS06G0707733 PROTEIN"/>
    <property type="match status" value="1"/>
</dbReference>
<accession>A0AAV5CLC3</accession>
<dbReference type="InterPro" id="IPR027417">
    <property type="entry name" value="P-loop_NTPase"/>
</dbReference>
<organism evidence="1 2">
    <name type="scientific">Eleusine coracana subsp. coracana</name>
    <dbReference type="NCBI Taxonomy" id="191504"/>
    <lineage>
        <taxon>Eukaryota</taxon>
        <taxon>Viridiplantae</taxon>
        <taxon>Streptophyta</taxon>
        <taxon>Embryophyta</taxon>
        <taxon>Tracheophyta</taxon>
        <taxon>Spermatophyta</taxon>
        <taxon>Magnoliopsida</taxon>
        <taxon>Liliopsida</taxon>
        <taxon>Poales</taxon>
        <taxon>Poaceae</taxon>
        <taxon>PACMAD clade</taxon>
        <taxon>Chloridoideae</taxon>
        <taxon>Cynodonteae</taxon>
        <taxon>Eleusininae</taxon>
        <taxon>Eleusine</taxon>
    </lineage>
</organism>
<dbReference type="PANTHER" id="PTHR23155">
    <property type="entry name" value="DISEASE RESISTANCE PROTEIN RP"/>
    <property type="match status" value="1"/>
</dbReference>
<dbReference type="EMBL" id="BQKI01000007">
    <property type="protein sequence ID" value="GJM99123.1"/>
    <property type="molecule type" value="Genomic_DNA"/>
</dbReference>
<dbReference type="GO" id="GO:0043531">
    <property type="term" value="F:ADP binding"/>
    <property type="evidence" value="ECO:0007669"/>
    <property type="project" value="InterPro"/>
</dbReference>